<dbReference type="Gene3D" id="3.40.50.10860">
    <property type="entry name" value="Leucine Dehydrogenase, chain A, domain 1"/>
    <property type="match status" value="1"/>
</dbReference>
<dbReference type="PANTHER" id="PTHR21089:SF1">
    <property type="entry name" value="BIFUNCTIONAL 3-DEHYDROQUINATE DEHYDRATASE_SHIKIMATE DEHYDROGENASE, CHLOROPLASTIC"/>
    <property type="match status" value="1"/>
</dbReference>
<feature type="binding site" evidence="8">
    <location>
        <begin position="19"/>
        <end position="21"/>
    </location>
    <ligand>
        <name>shikimate</name>
        <dbReference type="ChEBI" id="CHEBI:36208"/>
    </ligand>
</feature>
<name>A0A1W9HQB9_9HYPH</name>
<evidence type="ECO:0000259" key="11">
    <source>
        <dbReference type="Pfam" id="PF18317"/>
    </source>
</evidence>
<sequence>MPSPHSPRAAVIGHPIAHSRSPLLHRYWLRLYAIAGDYERIDVAPEALRDFISAMAGRGDAGCNVTVPHKQAVMPLLDGVTEAARAIGAVNTIWREKDRLRGDNTDAYGFLANLDDKAPGWDSGGGRAVILGAGGAARAAVFALLSRGFELTLVNRTRVRADELARVFGAAVSVATPDDLAGHLPACNLLVNTTALGMSGKPPLVIDLASLRQGAIVHDIVYVPLETDLLRQARTLGHRTVDGLGMLIHQAVPGFERWFGVRPLPDAALRQLLEDDIRA</sequence>
<comment type="catalytic activity">
    <reaction evidence="7 8">
        <text>shikimate + NADP(+) = 3-dehydroshikimate + NADPH + H(+)</text>
        <dbReference type="Rhea" id="RHEA:17737"/>
        <dbReference type="ChEBI" id="CHEBI:15378"/>
        <dbReference type="ChEBI" id="CHEBI:16630"/>
        <dbReference type="ChEBI" id="CHEBI:36208"/>
        <dbReference type="ChEBI" id="CHEBI:57783"/>
        <dbReference type="ChEBI" id="CHEBI:58349"/>
        <dbReference type="EC" id="1.1.1.25"/>
    </reaction>
</comment>
<dbReference type="RefSeq" id="WP_376802544.1">
    <property type="nucleotide sequence ID" value="NZ_DBNB01000019.1"/>
</dbReference>
<protein>
    <recommendedName>
        <fullName evidence="2 8">Shikimate dehydrogenase (NADP(+))</fullName>
        <shortName evidence="8">SDH</shortName>
        <ecNumber evidence="2 8">1.1.1.25</ecNumber>
    </recommendedName>
</protein>
<dbReference type="EC" id="1.1.1.25" evidence="2 8"/>
<dbReference type="InterPro" id="IPR022893">
    <property type="entry name" value="Shikimate_DH_fam"/>
</dbReference>
<dbReference type="Pfam" id="PF18317">
    <property type="entry name" value="SDH_C"/>
    <property type="match status" value="1"/>
</dbReference>
<dbReference type="HAMAP" id="MF_00222">
    <property type="entry name" value="Shikimate_DH_AroE"/>
    <property type="match status" value="1"/>
</dbReference>
<dbReference type="UniPathway" id="UPA00053">
    <property type="reaction ID" value="UER00087"/>
</dbReference>
<feature type="binding site" evidence="8">
    <location>
        <position position="220"/>
    </location>
    <ligand>
        <name>NADP(+)</name>
        <dbReference type="ChEBI" id="CHEBI:58349"/>
    </ligand>
</feature>
<dbReference type="GO" id="GO:0009423">
    <property type="term" value="P:chorismate biosynthetic process"/>
    <property type="evidence" value="ECO:0007669"/>
    <property type="project" value="UniProtKB-UniRule"/>
</dbReference>
<feature type="binding site" evidence="8">
    <location>
        <begin position="155"/>
        <end position="160"/>
    </location>
    <ligand>
        <name>NADP(+)</name>
        <dbReference type="ChEBI" id="CHEBI:58349"/>
    </ligand>
</feature>
<dbReference type="InterPro" id="IPR013708">
    <property type="entry name" value="Shikimate_DH-bd_N"/>
</dbReference>
<dbReference type="GO" id="GO:0005829">
    <property type="term" value="C:cytosol"/>
    <property type="evidence" value="ECO:0007669"/>
    <property type="project" value="TreeGrafter"/>
</dbReference>
<feature type="binding site" evidence="8">
    <location>
        <position position="106"/>
    </location>
    <ligand>
        <name>shikimate</name>
        <dbReference type="ChEBI" id="CHEBI:36208"/>
    </ligand>
</feature>
<dbReference type="GO" id="GO:0008652">
    <property type="term" value="P:amino acid biosynthetic process"/>
    <property type="evidence" value="ECO:0007669"/>
    <property type="project" value="UniProtKB-KW"/>
</dbReference>
<evidence type="ECO:0000256" key="7">
    <source>
        <dbReference type="ARBA" id="ARBA00049442"/>
    </source>
</evidence>
<evidence type="ECO:0000256" key="2">
    <source>
        <dbReference type="ARBA" id="ARBA00012962"/>
    </source>
</evidence>
<dbReference type="Pfam" id="PF01488">
    <property type="entry name" value="Shikimate_DH"/>
    <property type="match status" value="1"/>
</dbReference>
<gene>
    <name evidence="8" type="primary">aroE</name>
    <name evidence="12" type="ORF">A4S15_01485</name>
</gene>
<dbReference type="SUPFAM" id="SSF53223">
    <property type="entry name" value="Aminoacid dehydrogenase-like, N-terminal domain"/>
    <property type="match status" value="1"/>
</dbReference>
<evidence type="ECO:0000313" key="13">
    <source>
        <dbReference type="Proteomes" id="UP000192872"/>
    </source>
</evidence>
<dbReference type="Gene3D" id="3.40.50.720">
    <property type="entry name" value="NAD(P)-binding Rossmann-like Domain"/>
    <property type="match status" value="1"/>
</dbReference>
<dbReference type="InterPro" id="IPR006151">
    <property type="entry name" value="Shikm_DH/Glu-tRNA_Rdtase"/>
</dbReference>
<evidence type="ECO:0000256" key="8">
    <source>
        <dbReference type="HAMAP-Rule" id="MF_00222"/>
    </source>
</evidence>
<dbReference type="InterPro" id="IPR046346">
    <property type="entry name" value="Aminoacid_DH-like_N_sf"/>
</dbReference>
<reference evidence="12 13" key="1">
    <citation type="journal article" date="2017" name="Water Res.">
        <title>Comammox in drinking water systems.</title>
        <authorList>
            <person name="Wang Y."/>
            <person name="Ma L."/>
            <person name="Mao Y."/>
            <person name="Jiang X."/>
            <person name="Xia Y."/>
            <person name="Yu K."/>
            <person name="Li B."/>
            <person name="Zhang T."/>
        </authorList>
    </citation>
    <scope>NUCLEOTIDE SEQUENCE [LARGE SCALE GENOMIC DNA]</scope>
    <source>
        <strain evidence="12">SG_bin8</strain>
    </source>
</reference>
<evidence type="ECO:0000256" key="3">
    <source>
        <dbReference type="ARBA" id="ARBA00022605"/>
    </source>
</evidence>
<dbReference type="InterPro" id="IPR011342">
    <property type="entry name" value="Shikimate_DH"/>
</dbReference>
<feature type="domain" description="Shikimate dehydrogenase substrate binding N-terminal" evidence="10">
    <location>
        <begin position="11"/>
        <end position="93"/>
    </location>
</feature>
<dbReference type="GO" id="GO:0019632">
    <property type="term" value="P:shikimate metabolic process"/>
    <property type="evidence" value="ECO:0007669"/>
    <property type="project" value="InterPro"/>
</dbReference>
<dbReference type="InterPro" id="IPR041121">
    <property type="entry name" value="SDH_C"/>
</dbReference>
<feature type="binding site" evidence="8">
    <location>
        <position position="222"/>
    </location>
    <ligand>
        <name>shikimate</name>
        <dbReference type="ChEBI" id="CHEBI:36208"/>
    </ligand>
</feature>
<comment type="similarity">
    <text evidence="8">Belongs to the shikimate dehydrogenase family.</text>
</comment>
<evidence type="ECO:0000259" key="9">
    <source>
        <dbReference type="Pfam" id="PF01488"/>
    </source>
</evidence>
<organism evidence="12 13">
    <name type="scientific">Candidatus Raskinella chloraquaticus</name>
    <dbReference type="NCBI Taxonomy" id="1951219"/>
    <lineage>
        <taxon>Bacteria</taxon>
        <taxon>Pseudomonadati</taxon>
        <taxon>Pseudomonadota</taxon>
        <taxon>Alphaproteobacteria</taxon>
        <taxon>Hyphomicrobiales</taxon>
        <taxon>Phreatobacteraceae</taxon>
        <taxon>Candidatus Raskinella</taxon>
    </lineage>
</organism>
<evidence type="ECO:0000259" key="10">
    <source>
        <dbReference type="Pfam" id="PF08501"/>
    </source>
</evidence>
<comment type="pathway">
    <text evidence="1 8">Metabolic intermediate biosynthesis; chorismate biosynthesis; chorismate from D-erythrose 4-phosphate and phosphoenolpyruvate: step 4/7.</text>
</comment>
<feature type="binding site" evidence="8">
    <location>
        <position position="243"/>
    </location>
    <ligand>
        <name>NADP(+)</name>
        <dbReference type="ChEBI" id="CHEBI:58349"/>
    </ligand>
</feature>
<dbReference type="Proteomes" id="UP000192872">
    <property type="component" value="Unassembled WGS sequence"/>
</dbReference>
<dbReference type="GO" id="GO:0050661">
    <property type="term" value="F:NADP binding"/>
    <property type="evidence" value="ECO:0007669"/>
    <property type="project" value="InterPro"/>
</dbReference>
<dbReference type="NCBIfam" id="TIGR00507">
    <property type="entry name" value="aroE"/>
    <property type="match status" value="1"/>
</dbReference>
<feature type="binding site" evidence="8">
    <location>
        <position position="250"/>
    </location>
    <ligand>
        <name>shikimate</name>
        <dbReference type="ChEBI" id="CHEBI:36208"/>
    </ligand>
</feature>
<keyword evidence="6 8" id="KW-0057">Aromatic amino acid biosynthesis</keyword>
<comment type="subunit">
    <text evidence="8">Homodimer.</text>
</comment>
<keyword evidence="3 8" id="KW-0028">Amino-acid biosynthesis</keyword>
<comment type="caution">
    <text evidence="12">The sequence shown here is derived from an EMBL/GenBank/DDBJ whole genome shotgun (WGS) entry which is preliminary data.</text>
</comment>
<dbReference type="GO" id="GO:0009073">
    <property type="term" value="P:aromatic amino acid family biosynthetic process"/>
    <property type="evidence" value="ECO:0007669"/>
    <property type="project" value="UniProtKB-KW"/>
</dbReference>
<feature type="active site" description="Proton acceptor" evidence="8">
    <location>
        <position position="70"/>
    </location>
</feature>
<evidence type="ECO:0000313" key="12">
    <source>
        <dbReference type="EMBL" id="OQW49441.1"/>
    </source>
</evidence>
<evidence type="ECO:0000256" key="4">
    <source>
        <dbReference type="ARBA" id="ARBA00022857"/>
    </source>
</evidence>
<comment type="function">
    <text evidence="8">Involved in the biosynthesis of the chorismate, which leads to the biosynthesis of aromatic amino acids. Catalyzes the reversible NADPH linked reduction of 3-dehydroshikimate (DHSA) to yield shikimate (SA).</text>
</comment>
<dbReference type="STRING" id="1827387.A4S15_01485"/>
<dbReference type="AlphaFoldDB" id="A0A1W9HQB9"/>
<keyword evidence="5 8" id="KW-0560">Oxidoreductase</keyword>
<feature type="domain" description="SDH C-terminal" evidence="11">
    <location>
        <begin position="243"/>
        <end position="273"/>
    </location>
</feature>
<accession>A0A1W9HQB9</accession>
<feature type="domain" description="Quinate/shikimate 5-dehydrogenase/glutamyl-tRNA reductase" evidence="9">
    <location>
        <begin position="126"/>
        <end position="195"/>
    </location>
</feature>
<dbReference type="PANTHER" id="PTHR21089">
    <property type="entry name" value="SHIKIMATE DEHYDROGENASE"/>
    <property type="match status" value="1"/>
</dbReference>
<dbReference type="NCBIfam" id="NF001312">
    <property type="entry name" value="PRK00258.1-4"/>
    <property type="match status" value="1"/>
</dbReference>
<dbReference type="CDD" id="cd01065">
    <property type="entry name" value="NAD_bind_Shikimate_DH"/>
    <property type="match status" value="1"/>
</dbReference>
<dbReference type="Pfam" id="PF08501">
    <property type="entry name" value="Shikimate_dh_N"/>
    <property type="match status" value="1"/>
</dbReference>
<feature type="binding site" evidence="8">
    <location>
        <position position="91"/>
    </location>
    <ligand>
        <name>shikimate</name>
        <dbReference type="ChEBI" id="CHEBI:36208"/>
    </ligand>
</feature>
<evidence type="ECO:0000256" key="5">
    <source>
        <dbReference type="ARBA" id="ARBA00023002"/>
    </source>
</evidence>
<dbReference type="SUPFAM" id="SSF51735">
    <property type="entry name" value="NAD(P)-binding Rossmann-fold domains"/>
    <property type="match status" value="1"/>
</dbReference>
<keyword evidence="4 8" id="KW-0521">NADP</keyword>
<dbReference type="InterPro" id="IPR036291">
    <property type="entry name" value="NAD(P)-bd_dom_sf"/>
</dbReference>
<feature type="binding site" evidence="8">
    <location>
        <position position="66"/>
    </location>
    <ligand>
        <name>shikimate</name>
        <dbReference type="ChEBI" id="CHEBI:36208"/>
    </ligand>
</feature>
<dbReference type="EMBL" id="LWDL01000031">
    <property type="protein sequence ID" value="OQW49441.1"/>
    <property type="molecule type" value="Genomic_DNA"/>
</dbReference>
<proteinExistence type="inferred from homology"/>
<feature type="binding site" evidence="8">
    <location>
        <position position="82"/>
    </location>
    <ligand>
        <name>NADP(+)</name>
        <dbReference type="ChEBI" id="CHEBI:58349"/>
    </ligand>
</feature>
<evidence type="ECO:0000256" key="6">
    <source>
        <dbReference type="ARBA" id="ARBA00023141"/>
    </source>
</evidence>
<evidence type="ECO:0000256" key="1">
    <source>
        <dbReference type="ARBA" id="ARBA00004871"/>
    </source>
</evidence>
<feature type="binding site" evidence="8">
    <location>
        <begin position="132"/>
        <end position="136"/>
    </location>
    <ligand>
        <name>NADP(+)</name>
        <dbReference type="ChEBI" id="CHEBI:58349"/>
    </ligand>
</feature>
<dbReference type="GO" id="GO:0004764">
    <property type="term" value="F:shikimate 3-dehydrogenase (NADP+) activity"/>
    <property type="evidence" value="ECO:0007669"/>
    <property type="project" value="UniProtKB-UniRule"/>
</dbReference>